<dbReference type="AlphaFoldDB" id="A0A507QIG0"/>
<dbReference type="EMBL" id="VIFY01000483">
    <property type="protein sequence ID" value="TQB67421.1"/>
    <property type="molecule type" value="Genomic_DNA"/>
</dbReference>
<keyword evidence="3" id="KW-1185">Reference proteome</keyword>
<protein>
    <submittedName>
        <fullName evidence="2">Uncharacterized protein</fullName>
    </submittedName>
</protein>
<evidence type="ECO:0000256" key="1">
    <source>
        <dbReference type="SAM" id="MobiDB-lite"/>
    </source>
</evidence>
<comment type="caution">
    <text evidence="2">The sequence shown here is derived from an EMBL/GenBank/DDBJ whole genome shotgun (WGS) entry which is preliminary data.</text>
</comment>
<feature type="compositionally biased region" description="Basic and acidic residues" evidence="1">
    <location>
        <begin position="29"/>
        <end position="59"/>
    </location>
</feature>
<reference evidence="2 3" key="1">
    <citation type="submission" date="2019-06" db="EMBL/GenBank/DDBJ databases">
        <title>Wine fermentation using esterase from Monascus purpureus.</title>
        <authorList>
            <person name="Geng C."/>
            <person name="Zhang Y."/>
        </authorList>
    </citation>
    <scope>NUCLEOTIDE SEQUENCE [LARGE SCALE GENOMIC DNA]</scope>
    <source>
        <strain evidence="2">HQ1</strain>
    </source>
</reference>
<evidence type="ECO:0000313" key="3">
    <source>
        <dbReference type="Proteomes" id="UP000319663"/>
    </source>
</evidence>
<dbReference type="Proteomes" id="UP000319663">
    <property type="component" value="Unassembled WGS sequence"/>
</dbReference>
<proteinExistence type="predicted"/>
<feature type="region of interest" description="Disordered" evidence="1">
    <location>
        <begin position="27"/>
        <end position="59"/>
    </location>
</feature>
<evidence type="ECO:0000313" key="2">
    <source>
        <dbReference type="EMBL" id="TQB67421.1"/>
    </source>
</evidence>
<accession>A0A507QIG0</accession>
<feature type="non-terminal residue" evidence="2">
    <location>
        <position position="98"/>
    </location>
</feature>
<name>A0A507QIG0_MONPU</name>
<gene>
    <name evidence="2" type="ORF">MPDQ_006045</name>
</gene>
<organism evidence="2 3">
    <name type="scientific">Monascus purpureus</name>
    <name type="common">Red mold</name>
    <name type="synonym">Monascus anka</name>
    <dbReference type="NCBI Taxonomy" id="5098"/>
    <lineage>
        <taxon>Eukaryota</taxon>
        <taxon>Fungi</taxon>
        <taxon>Dikarya</taxon>
        <taxon>Ascomycota</taxon>
        <taxon>Pezizomycotina</taxon>
        <taxon>Eurotiomycetes</taxon>
        <taxon>Eurotiomycetidae</taxon>
        <taxon>Eurotiales</taxon>
        <taxon>Aspergillaceae</taxon>
        <taxon>Monascus</taxon>
    </lineage>
</organism>
<dbReference type="STRING" id="5098.A0A507QIG0"/>
<sequence length="98" mass="11735">MYLEKLVTAADAQEKKLDNIHLVIQDQTRQQEQRHQDNKDKQGLKNLRVTDPREDKKRIQETKGGLLEDCYHWILDHANFRQFCDDPQSRLLWIKGYS</sequence>